<dbReference type="SUPFAM" id="SSF51445">
    <property type="entry name" value="(Trans)glycosidases"/>
    <property type="match status" value="1"/>
</dbReference>
<evidence type="ECO:0000313" key="9">
    <source>
        <dbReference type="Proteomes" id="UP001156691"/>
    </source>
</evidence>
<dbReference type="InterPro" id="IPR050226">
    <property type="entry name" value="NagZ_Beta-hexosaminidase"/>
</dbReference>
<feature type="signal peptide" evidence="6">
    <location>
        <begin position="1"/>
        <end position="24"/>
    </location>
</feature>
<evidence type="ECO:0000256" key="5">
    <source>
        <dbReference type="ARBA" id="ARBA00023295"/>
    </source>
</evidence>
<dbReference type="InterPro" id="IPR017853">
    <property type="entry name" value="GH"/>
</dbReference>
<gene>
    <name evidence="8" type="ORF">GCM10010862_18800</name>
</gene>
<feature type="chain" id="PRO_5045987493" description="beta-N-acetylhexosaminidase" evidence="6">
    <location>
        <begin position="25"/>
        <end position="364"/>
    </location>
</feature>
<comment type="caution">
    <text evidence="8">The sequence shown here is derived from an EMBL/GenBank/DDBJ whole genome shotgun (WGS) entry which is preliminary data.</text>
</comment>
<dbReference type="RefSeq" id="WP_284340072.1">
    <property type="nucleotide sequence ID" value="NZ_BSNS01000008.1"/>
</dbReference>
<keyword evidence="6" id="KW-0732">Signal</keyword>
<proteinExistence type="inferred from homology"/>
<dbReference type="PANTHER" id="PTHR30480:SF13">
    <property type="entry name" value="BETA-HEXOSAMINIDASE"/>
    <property type="match status" value="1"/>
</dbReference>
<evidence type="ECO:0000256" key="1">
    <source>
        <dbReference type="ARBA" id="ARBA00001231"/>
    </source>
</evidence>
<dbReference type="Pfam" id="PF00933">
    <property type="entry name" value="Glyco_hydro_3"/>
    <property type="match status" value="1"/>
</dbReference>
<evidence type="ECO:0000313" key="8">
    <source>
        <dbReference type="EMBL" id="GLQ54621.1"/>
    </source>
</evidence>
<dbReference type="EC" id="3.2.1.52" evidence="3"/>
<name>A0ABQ5W402_9HYPH</name>
<accession>A0ABQ5W402</accession>
<dbReference type="PANTHER" id="PTHR30480">
    <property type="entry name" value="BETA-HEXOSAMINIDASE-RELATED"/>
    <property type="match status" value="1"/>
</dbReference>
<protein>
    <recommendedName>
        <fullName evidence="3">beta-N-acetylhexosaminidase</fullName>
        <ecNumber evidence="3">3.2.1.52</ecNumber>
    </recommendedName>
</protein>
<organism evidence="8 9">
    <name type="scientific">Devosia nitrariae</name>
    <dbReference type="NCBI Taxonomy" id="2071872"/>
    <lineage>
        <taxon>Bacteria</taxon>
        <taxon>Pseudomonadati</taxon>
        <taxon>Pseudomonadota</taxon>
        <taxon>Alphaproteobacteria</taxon>
        <taxon>Hyphomicrobiales</taxon>
        <taxon>Devosiaceae</taxon>
        <taxon>Devosia</taxon>
    </lineage>
</organism>
<dbReference type="InterPro" id="IPR036962">
    <property type="entry name" value="Glyco_hydro_3_N_sf"/>
</dbReference>
<comment type="catalytic activity">
    <reaction evidence="1">
        <text>Hydrolysis of terminal non-reducing N-acetyl-D-hexosamine residues in N-acetyl-beta-D-hexosaminides.</text>
        <dbReference type="EC" id="3.2.1.52"/>
    </reaction>
</comment>
<evidence type="ECO:0000256" key="4">
    <source>
        <dbReference type="ARBA" id="ARBA00022801"/>
    </source>
</evidence>
<evidence type="ECO:0000256" key="3">
    <source>
        <dbReference type="ARBA" id="ARBA00012663"/>
    </source>
</evidence>
<keyword evidence="9" id="KW-1185">Reference proteome</keyword>
<comment type="similarity">
    <text evidence="2">Belongs to the glycosyl hydrolase 3 family.</text>
</comment>
<keyword evidence="4" id="KW-0378">Hydrolase</keyword>
<sequence>MPKSLVLRFLAPLLVLAASGGVHAQSLEEMAGQMIVVGFEGDSVDDRSVAALREEIAQGHVGGVMYLKPNVASLAGVEAMNAAFRAASPDLPPFITLDQEGGAVERLTQAVGFTEIPDAATVAARSSVAEAEALYADLAQRLAALGFNVNFGPVADLDLNPDNQIIARYGRAFAADPQTVIAYDQTFIRAHEAAGMLTALKHFPGHGSSTADSHEGFVDITDTWQESELEPYRALIAEGYDEFVMIAHLYHARYSGGVEGLPSSLTPRWIDGVLRGELGFTGVVISDDLEMGAIRKHFTLEETVTRAVRAGMDVLLFSNTSDPRASLADEIRGVLVAEAEADPAFAARIAESYQRIVALKDRIR</sequence>
<evidence type="ECO:0000256" key="6">
    <source>
        <dbReference type="SAM" id="SignalP"/>
    </source>
</evidence>
<feature type="domain" description="Glycoside hydrolase family 3 N-terminal" evidence="7">
    <location>
        <begin position="27"/>
        <end position="340"/>
    </location>
</feature>
<evidence type="ECO:0000256" key="2">
    <source>
        <dbReference type="ARBA" id="ARBA00005336"/>
    </source>
</evidence>
<evidence type="ECO:0000259" key="7">
    <source>
        <dbReference type="Pfam" id="PF00933"/>
    </source>
</evidence>
<dbReference type="InterPro" id="IPR001764">
    <property type="entry name" value="Glyco_hydro_3_N"/>
</dbReference>
<reference evidence="9" key="1">
    <citation type="journal article" date="2019" name="Int. J. Syst. Evol. Microbiol.">
        <title>The Global Catalogue of Microorganisms (GCM) 10K type strain sequencing project: providing services to taxonomists for standard genome sequencing and annotation.</title>
        <authorList>
            <consortium name="The Broad Institute Genomics Platform"/>
            <consortium name="The Broad Institute Genome Sequencing Center for Infectious Disease"/>
            <person name="Wu L."/>
            <person name="Ma J."/>
        </authorList>
    </citation>
    <scope>NUCLEOTIDE SEQUENCE [LARGE SCALE GENOMIC DNA]</scope>
    <source>
        <strain evidence="9">NBRC 112416</strain>
    </source>
</reference>
<dbReference type="Proteomes" id="UP001156691">
    <property type="component" value="Unassembled WGS sequence"/>
</dbReference>
<dbReference type="EMBL" id="BSNS01000008">
    <property type="protein sequence ID" value="GLQ54621.1"/>
    <property type="molecule type" value="Genomic_DNA"/>
</dbReference>
<dbReference type="Gene3D" id="3.20.20.300">
    <property type="entry name" value="Glycoside hydrolase, family 3, N-terminal domain"/>
    <property type="match status" value="1"/>
</dbReference>
<keyword evidence="5" id="KW-0326">Glycosidase</keyword>